<proteinExistence type="predicted"/>
<name>A0ABQ4MT28_9BACL</name>
<reference evidence="1 2" key="1">
    <citation type="submission" date="2021-03" db="EMBL/GenBank/DDBJ databases">
        <title>Antimicrobial resistance genes in bacteria isolated from Japanese honey, and their potential for conferring macrolide and lincosamide resistance in the American foulbrood pathogen Paenibacillus larvae.</title>
        <authorList>
            <person name="Okamoto M."/>
            <person name="Kumagai M."/>
            <person name="Kanamori H."/>
            <person name="Takamatsu D."/>
        </authorList>
    </citation>
    <scope>NUCLEOTIDE SEQUENCE [LARGE SCALE GENOMIC DNA]</scope>
    <source>
        <strain evidence="1 2">J15TS10</strain>
    </source>
</reference>
<protein>
    <submittedName>
        <fullName evidence="1">Uncharacterized protein</fullName>
    </submittedName>
</protein>
<keyword evidence="2" id="KW-1185">Reference proteome</keyword>
<evidence type="ECO:0000313" key="1">
    <source>
        <dbReference type="EMBL" id="GIP59074.1"/>
    </source>
</evidence>
<sequence length="57" mass="6222">MLLENESLDFSNINNSGPNLTEEEINEAKNRGFLCLAGVWDSSYSAGKNGVMASGYY</sequence>
<dbReference type="EMBL" id="BOSM01000004">
    <property type="protein sequence ID" value="GIP59074.1"/>
    <property type="molecule type" value="Genomic_DNA"/>
</dbReference>
<comment type="caution">
    <text evidence="1">The sequence shown here is derived from an EMBL/GenBank/DDBJ whole genome shotgun (WGS) entry which is preliminary data.</text>
</comment>
<dbReference type="Proteomes" id="UP000681290">
    <property type="component" value="Unassembled WGS sequence"/>
</dbReference>
<accession>A0ABQ4MT28</accession>
<gene>
    <name evidence="1" type="ORF">J15TS10_28880</name>
</gene>
<evidence type="ECO:0000313" key="2">
    <source>
        <dbReference type="Proteomes" id="UP000681290"/>
    </source>
</evidence>
<organism evidence="1 2">
    <name type="scientific">Paenibacillus woosongensis</name>
    <dbReference type="NCBI Taxonomy" id="307580"/>
    <lineage>
        <taxon>Bacteria</taxon>
        <taxon>Bacillati</taxon>
        <taxon>Bacillota</taxon>
        <taxon>Bacilli</taxon>
        <taxon>Bacillales</taxon>
        <taxon>Paenibacillaceae</taxon>
        <taxon>Paenibacillus</taxon>
    </lineage>
</organism>